<dbReference type="GO" id="GO:1990189">
    <property type="term" value="F:protein N-terminal-serine acetyltransferase activity"/>
    <property type="evidence" value="ECO:0007669"/>
    <property type="project" value="TreeGrafter"/>
</dbReference>
<keyword evidence="2" id="KW-0012">Acyltransferase</keyword>
<gene>
    <name evidence="5" type="ORF">CYME_CMT358C</name>
</gene>
<dbReference type="Pfam" id="PF00583">
    <property type="entry name" value="Acetyltransf_1"/>
    <property type="match status" value="1"/>
</dbReference>
<evidence type="ECO:0000313" key="5">
    <source>
        <dbReference type="EMBL" id="BAM83311.1"/>
    </source>
</evidence>
<dbReference type="EMBL" id="AP006502">
    <property type="protein sequence ID" value="BAM83311.1"/>
    <property type="molecule type" value="Genomic_DNA"/>
</dbReference>
<dbReference type="GO" id="GO:1990190">
    <property type="term" value="F:protein-N-terminal-glutamate acetyltransferase activity"/>
    <property type="evidence" value="ECO:0007669"/>
    <property type="project" value="TreeGrafter"/>
</dbReference>
<dbReference type="CDD" id="cd04301">
    <property type="entry name" value="NAT_SF"/>
    <property type="match status" value="1"/>
</dbReference>
<dbReference type="PANTHER" id="PTHR23091">
    <property type="entry name" value="N-TERMINAL ACETYLTRANSFERASE"/>
    <property type="match status" value="1"/>
</dbReference>
<dbReference type="eggNOG" id="KOG3235">
    <property type="taxonomic scope" value="Eukaryota"/>
</dbReference>
<dbReference type="PANTHER" id="PTHR23091:SF4">
    <property type="entry name" value="N-TERMINAL AMINO-ACID N(ALPHA)-ACETYLTRANSFERASE NATA"/>
    <property type="match status" value="1"/>
</dbReference>
<dbReference type="AlphaFoldDB" id="M1UXT2"/>
<reference evidence="5 6" key="1">
    <citation type="journal article" date="2004" name="Nature">
        <title>Genome sequence of the ultrasmall unicellular red alga Cyanidioschyzon merolae 10D.</title>
        <authorList>
            <person name="Matsuzaki M."/>
            <person name="Misumi O."/>
            <person name="Shin-i T."/>
            <person name="Maruyama S."/>
            <person name="Takahara M."/>
            <person name="Miyagishima S."/>
            <person name="Mori T."/>
            <person name="Nishida K."/>
            <person name="Yagisawa F."/>
            <person name="Nishida K."/>
            <person name="Yoshida Y."/>
            <person name="Nishimura Y."/>
            <person name="Nakao S."/>
            <person name="Kobayashi T."/>
            <person name="Momoyama Y."/>
            <person name="Higashiyama T."/>
            <person name="Minoda A."/>
            <person name="Sano M."/>
            <person name="Nomoto H."/>
            <person name="Oishi K."/>
            <person name="Hayashi H."/>
            <person name="Ohta F."/>
            <person name="Nishizaka S."/>
            <person name="Haga S."/>
            <person name="Miura S."/>
            <person name="Morishita T."/>
            <person name="Kabeya Y."/>
            <person name="Terasawa K."/>
            <person name="Suzuki Y."/>
            <person name="Ishii Y."/>
            <person name="Asakawa S."/>
            <person name="Takano H."/>
            <person name="Ohta N."/>
            <person name="Kuroiwa H."/>
            <person name="Tanaka K."/>
            <person name="Shimizu N."/>
            <person name="Sugano S."/>
            <person name="Sato N."/>
            <person name="Nozaki H."/>
            <person name="Ogasawara N."/>
            <person name="Kohara Y."/>
            <person name="Kuroiwa T."/>
        </authorList>
    </citation>
    <scope>NUCLEOTIDE SEQUENCE [LARGE SCALE GENOMIC DNA]</scope>
    <source>
        <strain evidence="5 6">10D</strain>
    </source>
</reference>
<dbReference type="STRING" id="280699.M1UXT2"/>
<dbReference type="InterPro" id="IPR000182">
    <property type="entry name" value="GNAT_dom"/>
</dbReference>
<evidence type="ECO:0000256" key="2">
    <source>
        <dbReference type="ARBA" id="ARBA00023315"/>
    </source>
</evidence>
<evidence type="ECO:0000256" key="1">
    <source>
        <dbReference type="ARBA" id="ARBA00022679"/>
    </source>
</evidence>
<name>M1UXT2_CYAM1</name>
<sequence length="178" mass="20048">MVSVRRATPADLLAMQYCNLQCLPENYQIKYYMYHLLSWPHLLYVAEDLDGSIVGYVLAKMEESPGSTDAGSSSNTAATSGAVKPVRHGHITSLAVQRSHRKLGIAKRLMCIAHQAMREEYNAAYVSLHVRLSNVAAQHLYRDSLGYQIHTTEVRYYADGEDAYDMRLWFCSDSIPKA</sequence>
<feature type="domain" description="N-acetyltransferase" evidence="4">
    <location>
        <begin position="2"/>
        <end position="171"/>
    </location>
</feature>
<dbReference type="GO" id="GO:0031415">
    <property type="term" value="C:NatA complex"/>
    <property type="evidence" value="ECO:0007669"/>
    <property type="project" value="InterPro"/>
</dbReference>
<dbReference type="Gene3D" id="3.40.630.30">
    <property type="match status" value="1"/>
</dbReference>
<comment type="similarity">
    <text evidence="3">Belongs to the acetyltransferase family. ARD1 subfamily.</text>
</comment>
<keyword evidence="1" id="KW-0808">Transferase</keyword>
<keyword evidence="6" id="KW-1185">Reference proteome</keyword>
<dbReference type="KEGG" id="cme:CYME_CMT358C"/>
<dbReference type="SUPFAM" id="SSF55729">
    <property type="entry name" value="Acyl-CoA N-acyltransferases (Nat)"/>
    <property type="match status" value="1"/>
</dbReference>
<dbReference type="InterPro" id="IPR016181">
    <property type="entry name" value="Acyl_CoA_acyltransferase"/>
</dbReference>
<accession>M1UXT2</accession>
<dbReference type="PROSITE" id="PS51186">
    <property type="entry name" value="GNAT"/>
    <property type="match status" value="1"/>
</dbReference>
<evidence type="ECO:0000313" key="6">
    <source>
        <dbReference type="Proteomes" id="UP000007014"/>
    </source>
</evidence>
<dbReference type="Proteomes" id="UP000007014">
    <property type="component" value="Chromosome 20"/>
</dbReference>
<dbReference type="InterPro" id="IPR045047">
    <property type="entry name" value="Ard1-like"/>
</dbReference>
<proteinExistence type="inferred from homology"/>
<evidence type="ECO:0000256" key="3">
    <source>
        <dbReference type="ARBA" id="ARBA00025786"/>
    </source>
</evidence>
<dbReference type="FunFam" id="3.40.630.30:FF:000037">
    <property type="entry name" value="N-alpha-acetyltransferase daf-31-like"/>
    <property type="match status" value="1"/>
</dbReference>
<evidence type="ECO:0000259" key="4">
    <source>
        <dbReference type="PROSITE" id="PS51186"/>
    </source>
</evidence>
<dbReference type="GeneID" id="16998101"/>
<protein>
    <submittedName>
        <fullName evidence="5">Similar to N-terminal acetyltransferase complex ARD1 subunit</fullName>
    </submittedName>
</protein>
<reference evidence="5 6" key="2">
    <citation type="journal article" date="2007" name="BMC Biol.">
        <title>A 100%-complete sequence reveals unusually simple genomic features in the hot-spring red alga Cyanidioschyzon merolae.</title>
        <authorList>
            <person name="Nozaki H."/>
            <person name="Takano H."/>
            <person name="Misumi O."/>
            <person name="Terasawa K."/>
            <person name="Matsuzaki M."/>
            <person name="Maruyama S."/>
            <person name="Nishida K."/>
            <person name="Yagisawa F."/>
            <person name="Yoshida Y."/>
            <person name="Fujiwara T."/>
            <person name="Takio S."/>
            <person name="Tamura K."/>
            <person name="Chung S.J."/>
            <person name="Nakamura S."/>
            <person name="Kuroiwa H."/>
            <person name="Tanaka K."/>
            <person name="Sato N."/>
            <person name="Kuroiwa T."/>
        </authorList>
    </citation>
    <scope>NUCLEOTIDE SEQUENCE [LARGE SCALE GENOMIC DNA]</scope>
    <source>
        <strain evidence="5 6">10D</strain>
    </source>
</reference>
<dbReference type="OrthoDB" id="25586at2759"/>
<organism evidence="5 6">
    <name type="scientific">Cyanidioschyzon merolae (strain NIES-3377 / 10D)</name>
    <name type="common">Unicellular red alga</name>
    <dbReference type="NCBI Taxonomy" id="280699"/>
    <lineage>
        <taxon>Eukaryota</taxon>
        <taxon>Rhodophyta</taxon>
        <taxon>Bangiophyceae</taxon>
        <taxon>Cyanidiales</taxon>
        <taxon>Cyanidiaceae</taxon>
        <taxon>Cyanidioschyzon</taxon>
    </lineage>
</organism>
<dbReference type="RefSeq" id="XP_005539347.1">
    <property type="nucleotide sequence ID" value="XM_005539290.1"/>
</dbReference>